<evidence type="ECO:0000256" key="1">
    <source>
        <dbReference type="SAM" id="Coils"/>
    </source>
</evidence>
<evidence type="ECO:0000256" key="2">
    <source>
        <dbReference type="SAM" id="Phobius"/>
    </source>
</evidence>
<evidence type="ECO:0000259" key="4">
    <source>
        <dbReference type="Pfam" id="PF19353"/>
    </source>
</evidence>
<dbReference type="SUPFAM" id="SSF51261">
    <property type="entry name" value="Duplicated hybrid motif"/>
    <property type="match status" value="1"/>
</dbReference>
<accession>A0ABV1SCC5</accession>
<name>A0ABV1SCC5_9RHOB</name>
<dbReference type="Pfam" id="PF19353">
    <property type="entry name" value="DUF5930"/>
    <property type="match status" value="1"/>
</dbReference>
<dbReference type="InterPro" id="IPR016047">
    <property type="entry name" value="M23ase_b-sheet_dom"/>
</dbReference>
<evidence type="ECO:0000259" key="3">
    <source>
        <dbReference type="Pfam" id="PF01551"/>
    </source>
</evidence>
<evidence type="ECO:0000313" key="5">
    <source>
        <dbReference type="EMBL" id="MER5170375.1"/>
    </source>
</evidence>
<feature type="domain" description="DUF5930" evidence="4">
    <location>
        <begin position="1"/>
        <end position="319"/>
    </location>
</feature>
<dbReference type="Pfam" id="PF01551">
    <property type="entry name" value="Peptidase_M23"/>
    <property type="match status" value="1"/>
</dbReference>
<reference evidence="5 6" key="1">
    <citation type="submission" date="2024-01" db="EMBL/GenBank/DDBJ databases">
        <authorList>
            <person name="Deng Y."/>
            <person name="Su J."/>
        </authorList>
    </citation>
    <scope>NUCLEOTIDE SEQUENCE [LARGE SCALE GENOMIC DNA]</scope>
    <source>
        <strain evidence="5 6">CPCC 100088</strain>
    </source>
</reference>
<dbReference type="InterPro" id="IPR045974">
    <property type="entry name" value="DUF5930"/>
</dbReference>
<sequence>MPRRLLDRTNSALERFLPEQRLFMKSDDSTRFLRLRPLTQASVLAVGTVLFGWSIVATSLLFIDNISEGSSEQQAAISQKAFEDRLDSLSSERDSRASEALAAQERFQTALGQVSQMQSALLQSEEHRRELETGLHVVQQTLRRVMNERDAAKDELAGLQTGSDGSVNPAARTADMSETVKMLSNALGDVATERDDATKEAQAARQETEQLALSKRQLEQRNDQIFSTLEDAVTISMAPFDKMFKQAGLNTDKILAEIRKGYSGSGGPLGVTMSSKSPAALTEDDKRAASILKKLDEINMYRIAADKLPFQLPLKSQFRYSSPYGYRWGRLHAGVDMALPVGNHVLAPADGVVIASEVEHGYGNVIKIQHEFGVSTVYGHLSKRRVKKGQKVSQGDWIGDTGNTGRSTGPHLHYEIRLGGKPVDPMTFIKAAKNVF</sequence>
<keyword evidence="6" id="KW-1185">Reference proteome</keyword>
<feature type="domain" description="M23ase beta-sheet core" evidence="3">
    <location>
        <begin position="331"/>
        <end position="425"/>
    </location>
</feature>
<reference evidence="5 6" key="2">
    <citation type="submission" date="2024-06" db="EMBL/GenBank/DDBJ databases">
        <title>Thioclava kandeliae sp. nov. from a rhizosphere soil sample of Kandelia candel in a mangrove.</title>
        <authorList>
            <person name="Mu T."/>
        </authorList>
    </citation>
    <scope>NUCLEOTIDE SEQUENCE [LARGE SCALE GENOMIC DNA]</scope>
    <source>
        <strain evidence="5 6">CPCC 100088</strain>
    </source>
</reference>
<dbReference type="EMBL" id="JAYWLC010000001">
    <property type="protein sequence ID" value="MER5170375.1"/>
    <property type="molecule type" value="Genomic_DNA"/>
</dbReference>
<feature type="transmembrane region" description="Helical" evidence="2">
    <location>
        <begin position="41"/>
        <end position="63"/>
    </location>
</feature>
<gene>
    <name evidence="5" type="ORF">VSX56_01185</name>
</gene>
<dbReference type="CDD" id="cd12797">
    <property type="entry name" value="M23_peptidase"/>
    <property type="match status" value="1"/>
</dbReference>
<proteinExistence type="predicted"/>
<dbReference type="InterPro" id="IPR050570">
    <property type="entry name" value="Cell_wall_metabolism_enzyme"/>
</dbReference>
<feature type="coiled-coil region" evidence="1">
    <location>
        <begin position="187"/>
        <end position="224"/>
    </location>
</feature>
<dbReference type="PANTHER" id="PTHR21666:SF270">
    <property type="entry name" value="MUREIN HYDROLASE ACTIVATOR ENVC"/>
    <property type="match status" value="1"/>
</dbReference>
<dbReference type="RefSeq" id="WP_339112339.1">
    <property type="nucleotide sequence ID" value="NZ_JAYWLC010000001.1"/>
</dbReference>
<feature type="coiled-coil region" evidence="1">
    <location>
        <begin position="135"/>
        <end position="162"/>
    </location>
</feature>
<protein>
    <submittedName>
        <fullName evidence="5">M23 family metallopeptidase</fullName>
    </submittedName>
</protein>
<keyword evidence="1" id="KW-0175">Coiled coil</keyword>
<dbReference type="PANTHER" id="PTHR21666">
    <property type="entry name" value="PEPTIDASE-RELATED"/>
    <property type="match status" value="1"/>
</dbReference>
<organism evidence="5 6">
    <name type="scientific">Thioclava kandeliae</name>
    <dbReference type="NCBI Taxonomy" id="3070818"/>
    <lineage>
        <taxon>Bacteria</taxon>
        <taxon>Pseudomonadati</taxon>
        <taxon>Pseudomonadota</taxon>
        <taxon>Alphaproteobacteria</taxon>
        <taxon>Rhodobacterales</taxon>
        <taxon>Paracoccaceae</taxon>
        <taxon>Thioclava</taxon>
    </lineage>
</organism>
<dbReference type="Gene3D" id="2.70.70.10">
    <property type="entry name" value="Glucose Permease (Domain IIA)"/>
    <property type="match status" value="1"/>
</dbReference>
<keyword evidence="2" id="KW-0812">Transmembrane</keyword>
<evidence type="ECO:0000313" key="6">
    <source>
        <dbReference type="Proteomes" id="UP001438953"/>
    </source>
</evidence>
<keyword evidence="2" id="KW-1133">Transmembrane helix</keyword>
<comment type="caution">
    <text evidence="5">The sequence shown here is derived from an EMBL/GenBank/DDBJ whole genome shotgun (WGS) entry which is preliminary data.</text>
</comment>
<dbReference type="InterPro" id="IPR011055">
    <property type="entry name" value="Dup_hybrid_motif"/>
</dbReference>
<keyword evidence="2" id="KW-0472">Membrane</keyword>
<dbReference type="Proteomes" id="UP001438953">
    <property type="component" value="Unassembled WGS sequence"/>
</dbReference>